<keyword evidence="1" id="KW-1133">Transmembrane helix</keyword>
<keyword evidence="3" id="KW-1185">Reference proteome</keyword>
<dbReference type="RefSeq" id="WP_071532867.1">
    <property type="nucleotide sequence ID" value="NZ_CP016948.1"/>
</dbReference>
<keyword evidence="1" id="KW-0812">Transmembrane</keyword>
<evidence type="ECO:0000313" key="2">
    <source>
        <dbReference type="EMBL" id="MBH1922779.1"/>
    </source>
</evidence>
<reference evidence="2 3" key="1">
    <citation type="submission" date="2020-11" db="EMBL/GenBank/DDBJ databases">
        <title>Enhanced detection system for hospital associated transmission using whole genome sequencing surveillance.</title>
        <authorList>
            <person name="Harrison L.H."/>
            <person name="Van Tyne D."/>
            <person name="Marsh J.W."/>
            <person name="Griffith M.P."/>
            <person name="Snyder D.J."/>
            <person name="Cooper V.S."/>
            <person name="Mustapha M."/>
        </authorList>
    </citation>
    <scope>NUCLEOTIDE SEQUENCE [LARGE SCALE GENOMIC DNA]</scope>
    <source>
        <strain evidence="2 3">SER00227</strain>
    </source>
</reference>
<name>A0ABS0M5F9_9GAMM</name>
<gene>
    <name evidence="2" type="ORF">I5U16_21755</name>
</gene>
<accession>A0ABS0M5F9</accession>
<dbReference type="EMBL" id="JADUMB010000010">
    <property type="protein sequence ID" value="MBH1922779.1"/>
    <property type="molecule type" value="Genomic_DNA"/>
</dbReference>
<comment type="caution">
    <text evidence="2">The sequence shown here is derived from an EMBL/GenBank/DDBJ whole genome shotgun (WGS) entry which is preliminary data.</text>
</comment>
<proteinExistence type="predicted"/>
<sequence length="38" mass="4358">MVSKDGSNIKRKAWLCVFIGCGLFWLLTAAVIYWLLIK</sequence>
<feature type="transmembrane region" description="Helical" evidence="1">
    <location>
        <begin position="12"/>
        <end position="36"/>
    </location>
</feature>
<dbReference type="InterPro" id="IPR047744">
    <property type="entry name" value="YmiA_put-like"/>
</dbReference>
<protein>
    <submittedName>
        <fullName evidence="2">YmiA family putative membrane protein</fullName>
    </submittedName>
</protein>
<organism evidence="2 3">
    <name type="scientific">Serratia surfactantfaciens</name>
    <dbReference type="NCBI Taxonomy" id="2741499"/>
    <lineage>
        <taxon>Bacteria</taxon>
        <taxon>Pseudomonadati</taxon>
        <taxon>Pseudomonadota</taxon>
        <taxon>Gammaproteobacteria</taxon>
        <taxon>Enterobacterales</taxon>
        <taxon>Yersiniaceae</taxon>
        <taxon>Serratia</taxon>
    </lineage>
</organism>
<evidence type="ECO:0000313" key="3">
    <source>
        <dbReference type="Proteomes" id="UP000635335"/>
    </source>
</evidence>
<evidence type="ECO:0000256" key="1">
    <source>
        <dbReference type="SAM" id="Phobius"/>
    </source>
</evidence>
<dbReference type="Proteomes" id="UP000635335">
    <property type="component" value="Unassembled WGS sequence"/>
</dbReference>
<dbReference type="NCBIfam" id="NF000536">
    <property type="entry name" value="YmiA"/>
    <property type="match status" value="1"/>
</dbReference>
<dbReference type="Pfam" id="PF22868">
    <property type="entry name" value="YmiA-like"/>
    <property type="match status" value="1"/>
</dbReference>
<keyword evidence="1" id="KW-0472">Membrane</keyword>